<dbReference type="Pfam" id="PF20811">
    <property type="entry name" value="PARG_cat_N"/>
    <property type="match status" value="1"/>
</dbReference>
<dbReference type="STRING" id="48709.A0A1D2M1I0"/>
<gene>
    <name evidence="8" type="ORF">Ocin01_19901</name>
</gene>
<dbReference type="AlphaFoldDB" id="A0A1D2M1I0"/>
<evidence type="ECO:0000256" key="4">
    <source>
        <dbReference type="PIRSR" id="PIRSR607724-1"/>
    </source>
</evidence>
<name>A0A1D2M1I0_ORCCI</name>
<dbReference type="OrthoDB" id="1937899at2759"/>
<feature type="active site" evidence="4">
    <location>
        <position position="433"/>
    </location>
</feature>
<feature type="active site" evidence="4">
    <location>
        <position position="414"/>
    </location>
</feature>
<dbReference type="Proteomes" id="UP000094527">
    <property type="component" value="Unassembled WGS sequence"/>
</dbReference>
<dbReference type="Pfam" id="PF05028">
    <property type="entry name" value="PARG_cat_C"/>
    <property type="match status" value="1"/>
</dbReference>
<feature type="domain" description="PARG helical" evidence="7">
    <location>
        <begin position="264"/>
        <end position="377"/>
    </location>
</feature>
<comment type="caution">
    <text evidence="8">The sequence shown here is derived from an EMBL/GenBank/DDBJ whole genome shotgun (WGS) entry which is preliminary data.</text>
</comment>
<dbReference type="GO" id="GO:0005975">
    <property type="term" value="P:carbohydrate metabolic process"/>
    <property type="evidence" value="ECO:0007669"/>
    <property type="project" value="InterPro"/>
</dbReference>
<dbReference type="GO" id="GO:0005634">
    <property type="term" value="C:nucleus"/>
    <property type="evidence" value="ECO:0007669"/>
    <property type="project" value="TreeGrafter"/>
</dbReference>
<comment type="similarity">
    <text evidence="1">Belongs to the poly(ADP-ribose) glycohydrolase family.</text>
</comment>
<dbReference type="PANTHER" id="PTHR12837">
    <property type="entry name" value="POLY ADP-RIBOSE GLYCOHYDROLASE"/>
    <property type="match status" value="1"/>
</dbReference>
<dbReference type="InterPro" id="IPR007724">
    <property type="entry name" value="Poly_GlycHdrlase"/>
</dbReference>
<evidence type="ECO:0000256" key="5">
    <source>
        <dbReference type="SAM" id="MobiDB-lite"/>
    </source>
</evidence>
<reference evidence="8 9" key="1">
    <citation type="journal article" date="2016" name="Genome Biol. Evol.">
        <title>Gene Family Evolution Reflects Adaptation to Soil Environmental Stressors in the Genome of the Collembolan Orchesella cincta.</title>
        <authorList>
            <person name="Faddeeva-Vakhrusheva A."/>
            <person name="Derks M.F."/>
            <person name="Anvar S.Y."/>
            <person name="Agamennone V."/>
            <person name="Suring W."/>
            <person name="Smit S."/>
            <person name="van Straalen N.M."/>
            <person name="Roelofs D."/>
        </authorList>
    </citation>
    <scope>NUCLEOTIDE SEQUENCE [LARGE SCALE GENOMIC DNA]</scope>
    <source>
        <tissue evidence="8">Mixed pool</tissue>
    </source>
</reference>
<dbReference type="PANTHER" id="PTHR12837:SF0">
    <property type="entry name" value="POLY(ADP-RIBOSE) GLYCOHYDROLASE"/>
    <property type="match status" value="1"/>
</dbReference>
<feature type="active site" evidence="4">
    <location>
        <position position="432"/>
    </location>
</feature>
<evidence type="ECO:0000313" key="9">
    <source>
        <dbReference type="Proteomes" id="UP000094527"/>
    </source>
</evidence>
<evidence type="ECO:0000256" key="1">
    <source>
        <dbReference type="ARBA" id="ARBA00009545"/>
    </source>
</evidence>
<dbReference type="InterPro" id="IPR046372">
    <property type="entry name" value="PARG_cat_C"/>
</dbReference>
<dbReference type="GO" id="GO:1990966">
    <property type="term" value="P:ATP generation from poly-ADP-D-ribose"/>
    <property type="evidence" value="ECO:0007669"/>
    <property type="project" value="TreeGrafter"/>
</dbReference>
<evidence type="ECO:0000256" key="3">
    <source>
        <dbReference type="ARBA" id="ARBA00022801"/>
    </source>
</evidence>
<proteinExistence type="inferred from homology"/>
<dbReference type="GO" id="GO:0005737">
    <property type="term" value="C:cytoplasm"/>
    <property type="evidence" value="ECO:0007669"/>
    <property type="project" value="TreeGrafter"/>
</dbReference>
<protein>
    <recommendedName>
        <fullName evidence="2">poly(ADP-ribose) glycohydrolase</fullName>
        <ecNumber evidence="2">3.2.1.143</ecNumber>
    </recommendedName>
</protein>
<feature type="domain" description="PARG catalytic Macro" evidence="6">
    <location>
        <begin position="385"/>
        <end position="534"/>
    </location>
</feature>
<organism evidence="8 9">
    <name type="scientific">Orchesella cincta</name>
    <name type="common">Springtail</name>
    <name type="synonym">Podura cincta</name>
    <dbReference type="NCBI Taxonomy" id="48709"/>
    <lineage>
        <taxon>Eukaryota</taxon>
        <taxon>Metazoa</taxon>
        <taxon>Ecdysozoa</taxon>
        <taxon>Arthropoda</taxon>
        <taxon>Hexapoda</taxon>
        <taxon>Collembola</taxon>
        <taxon>Entomobryomorpha</taxon>
        <taxon>Entomobryoidea</taxon>
        <taxon>Orchesellidae</taxon>
        <taxon>Orchesellinae</taxon>
        <taxon>Orchesella</taxon>
    </lineage>
</organism>
<dbReference type="GO" id="GO:0006282">
    <property type="term" value="P:regulation of DNA repair"/>
    <property type="evidence" value="ECO:0007669"/>
    <property type="project" value="InterPro"/>
</dbReference>
<dbReference type="EC" id="3.2.1.143" evidence="2"/>
<dbReference type="InterPro" id="IPR048362">
    <property type="entry name" value="PARG_helical"/>
</dbReference>
<dbReference type="GO" id="GO:0009225">
    <property type="term" value="P:nucleotide-sugar metabolic process"/>
    <property type="evidence" value="ECO:0007669"/>
    <property type="project" value="TreeGrafter"/>
</dbReference>
<accession>A0A1D2M1I0</accession>
<dbReference type="EMBL" id="LJIJ01007273">
    <property type="protein sequence ID" value="ODM86781.1"/>
    <property type="molecule type" value="Genomic_DNA"/>
</dbReference>
<feature type="region of interest" description="Disordered" evidence="5">
    <location>
        <begin position="95"/>
        <end position="115"/>
    </location>
</feature>
<keyword evidence="3 8" id="KW-0378">Hydrolase</keyword>
<sequence>MGKVLCNLEERYQDLMFRMTNKFVVNSSMTIAALLREFPAKLKIHKRTVTMALGPQATPPYEPMQEDIEPTTSCAPNSISTSLSQEQLQQFAVTQSLASEEKTSENSLGSGVGSSNKRHVNFMHNVETPEAIQTQVDYPEVSEITQYLAEKLKSNANQYAAVFYHQYNVDQKNIHEINLKQHDLQWDNSSFVRTVFSAKNIWFNYHGSIGKWAKIKRSLTDLVRHCTEGTLSENADMLMRFALSRYDSSLQRRTDLMTLTHPDIKMCFATTIPTIVQHALKLPSLLAVPIPFLKAHQNKTIYMTKKLVSSLLANAFFCTLPDEKEDMIDINFHRMFNTPARGQAKTEKLKCILNYFQQLGSPGKNPEKENQIISFERRVIHDKVNWASSSAKLTSVQVEPTKKIEEALGTLQVDFANKRVGGGVLNEGAVMEEIMFAVCPELIISRLFTETLEDDEVLIISGTEQFSNYEGYGRSFHYAGPTKPINFEVDNLGRIRTQIVVMDALHFKPHEIESQFEREKIDRELHKAFVHLLSHRRD</sequence>
<keyword evidence="9" id="KW-1185">Reference proteome</keyword>
<evidence type="ECO:0000259" key="6">
    <source>
        <dbReference type="Pfam" id="PF05028"/>
    </source>
</evidence>
<evidence type="ECO:0000256" key="2">
    <source>
        <dbReference type="ARBA" id="ARBA00012255"/>
    </source>
</evidence>
<evidence type="ECO:0000313" key="8">
    <source>
        <dbReference type="EMBL" id="ODM86781.1"/>
    </source>
</evidence>
<dbReference type="GO" id="GO:0004649">
    <property type="term" value="F:poly(ADP-ribose) glycohydrolase activity"/>
    <property type="evidence" value="ECO:0007669"/>
    <property type="project" value="UniProtKB-EC"/>
</dbReference>
<feature type="compositionally biased region" description="Polar residues" evidence="5">
    <location>
        <begin position="105"/>
        <end position="115"/>
    </location>
</feature>
<evidence type="ECO:0000259" key="7">
    <source>
        <dbReference type="Pfam" id="PF20811"/>
    </source>
</evidence>